<evidence type="ECO:0000259" key="8">
    <source>
        <dbReference type="PROSITE" id="PS50060"/>
    </source>
</evidence>
<dbReference type="CDD" id="cd07481">
    <property type="entry name" value="Peptidases_S8_BacillopeptidaseF-like"/>
    <property type="match status" value="1"/>
</dbReference>
<dbReference type="PROSITE" id="PS51272">
    <property type="entry name" value="SLH"/>
    <property type="match status" value="3"/>
</dbReference>
<dbReference type="InterPro" id="IPR036116">
    <property type="entry name" value="FN3_sf"/>
</dbReference>
<evidence type="ECO:0000256" key="2">
    <source>
        <dbReference type="ARBA" id="ARBA00022670"/>
    </source>
</evidence>
<dbReference type="SUPFAM" id="SSF49265">
    <property type="entry name" value="Fibronectin type III"/>
    <property type="match status" value="1"/>
</dbReference>
<dbReference type="EMBL" id="CP062796">
    <property type="protein sequence ID" value="QUL99261.1"/>
    <property type="molecule type" value="Genomic_DNA"/>
</dbReference>
<evidence type="ECO:0000259" key="9">
    <source>
        <dbReference type="PROSITE" id="PS50853"/>
    </source>
</evidence>
<keyword evidence="4 6" id="KW-0720">Serine protease</keyword>
<dbReference type="Pfam" id="PF09136">
    <property type="entry name" value="Glucodextran_B"/>
    <property type="match status" value="1"/>
</dbReference>
<dbReference type="SUPFAM" id="SSF49899">
    <property type="entry name" value="Concanavalin A-like lectins/glucanases"/>
    <property type="match status" value="2"/>
</dbReference>
<dbReference type="InterPro" id="IPR013783">
    <property type="entry name" value="Ig-like_fold"/>
</dbReference>
<dbReference type="InterPro" id="IPR000998">
    <property type="entry name" value="MAM_dom"/>
</dbReference>
<evidence type="ECO:0000256" key="3">
    <source>
        <dbReference type="ARBA" id="ARBA00022801"/>
    </source>
</evidence>
<dbReference type="Gene3D" id="2.60.40.1120">
    <property type="entry name" value="Carboxypeptidase-like, regulatory domain"/>
    <property type="match status" value="2"/>
</dbReference>
<evidence type="ECO:0000313" key="11">
    <source>
        <dbReference type="EMBL" id="QUL99261.1"/>
    </source>
</evidence>
<sequence>MRRGNTGSEIQEKAFEYRLCLACMESCEERSMWMRRFLATLLTLAMALGLFVPEVFAQASKSPITSVNPRGAAAELTLGPRDKISKEVAEAFSKDEFVRYIVLLNDRADVFGAADSAKRSAAAKGVTGKDLKAVAGAAVVRSLRETASRSQGDLLKAIRELQAAGAVRAYQPFWIINAVSVTSTKEAMEALAKIPQVKSIILDVKRQYIPPNERPTGGSESSDINPAGESAGSTPPAGSQSAGAQNVEWNVQHVEAPAVWAMGYRGQGTVVANLDTGVDGTHPALARKWRGIDPETGQPGELAIFSWFDPVNGRSFPYDDHGHGTHTMGTICGSDPEGVNQIGVAPDAQWIAVKILDASGSGYDTDIIAGGQWLVAPTDAQGQPHPEYAPDVVNNSWGAGPIQDDWFRDVVNAWRAAGIFPAFSAGNSGPGAGTIGCPGNYPESFAVGAIDRNNVLAGFSSRGPSPYGEIKPEVVAPGVGVRSSVPGGYEGGWSGTSMACPHVAGTVALLRSIDPGITVDQLESLLTQTATPLEDNQYQGRPNNGFGWGLVNAYNAMLALIGSGTVAGKVLQSGDDLEPPVVEHYPITEAFVGFDLPVTVRARDDVSVVSVELLARIQGEPAFTYVQMDRISGDHKDGVYQGIIPWYLFQENLNVEYFIRVRDFGGNVVRLPEVDGQYYVIQVKVGVEPGYAEDFEGNSVPAGWVHGGSLDCWEWGVPASGPGAAHSGQKLFATNLSGNYPSNANCYLLMPPLDLRNVDKAILRFWHWYELETGYDYGDVYVSLDGMNFFRIQEFTGSSGGWKKVRLDLTPFTGHLVYLLFNLFTDGSVTKAGWYIDDVALIGPDDIPPEAPTGLTAQDTGLGTVQLTWAGSPEEDVQTYDVYHRVYDTVYGAVYGDFTKIASTTLLSFIHGDPVPNMINQYGVKAVDLGGNESPMSNIAEVTPVGPVTVFEDNFETGAPGWTHGGTGDCWQLGMPTSGPGNAHSGANLWATNLAGNYGNNMDGWLMSPQISLPEGFGGYVVTFWHWYEIETGYDKGFVEISRDGTTWTTLGQYSHSTNGKAWSQATYDLDAATYGGQTVYIRFRLKSDSSVVKQGWYIDDVEVLALPANPDSGSGTDIIGGTISGPDMTAGETLSLTPGDPDPSKEKPNRELLPSFKWEDVRTGEPGSGMIVPEEAPPADVQSLPLDAVVTILETGRSTRTNPATGDYSISHAPGNYTISVYSYGFYPAQDSVTIEEGVTTRKNFVLQPIPRSVVAGVVIDKNTGQPIQGAELSLVEDPYVAPALTDQNGQFSIDCFIGEYTLHISAPTYYPQDIPIVVSEGAPTVVNVALKPFVGYPGELVYDDGTAENAYAFYDAGNGWAVRMTPQGGAAMLKSIAFRFWDSTWPNPGGTAFKWAVFDATGPDGAPGKMVAGPFDGTAVRDGNWTVIDCGDLGITVTGDFYVAYIQSAPYPNCPGLAVDEDGRQYGRSWQFVGGEWSPRAEDEGNTMIRASVMYPVGVPVITSPADGTVTNQLQVEIKGQTSPNVEVRLYRADEEVGRTNSDADGVFSIPVNLNDGPNVFIVKAWVGDRYTDPSQPITIHLDTEAPVLEVTEPFDGFLTNRDAVTITGTVSDRYLDKVLINEAAAPIVDGHFTLRVLLAEEDGPNTITVQALDKAQNATAITRTVTRDTQPPAISQMVPSEDVSIAPGQSIALSFQSEPGLASASYQVVISTHPQAQSFQPMHEDPDTPGLYRGTWVVPSGIIIQDAEIQFRAQDAAGNITEAFAPGKLSGPPVTELVVTTESLPKGKANQPYQATLQAQGGVGSYTWSIAQGALPQGLALAGDTGIISGTPSATGTAQFVVEVVDSLGVKAQKALSIEIGAAPPPPPPPPPPPSGGTGTATPQPATQKAEGVANPGVETIVGGGALGLTLRVLPDSLPEPAKIVVEKKTGILPGASGNRPLEGTGYEIKATSFSGKELGLLSAPVEIVTAFSGTPREDMLLARYLPGSGRWMGIPTAFNSPRNEVRGKTRHLSLFALVTFPDFVKLADIGGHWGEEYIVGLTSIGVVGGYPGGIFKPDADITRAEFVKLVVTALGLTQGDGSSVFFEDVTGHWAAPYIEVAYKAGLVKGSDDRFRPDDKITRAEMAAILGRAIGVTPSTAASSFADDAGIPGWAKGYVDALSRMQIISGRPGNLFDPAAFGTRAESAKMIWSIIK</sequence>
<evidence type="ECO:0000256" key="1">
    <source>
        <dbReference type="ARBA" id="ARBA00011073"/>
    </source>
</evidence>
<evidence type="ECO:0000256" key="6">
    <source>
        <dbReference type="PROSITE-ProRule" id="PRU01240"/>
    </source>
</evidence>
<dbReference type="PRINTS" id="PR00723">
    <property type="entry name" value="SUBTILISIN"/>
</dbReference>
<dbReference type="InterPro" id="IPR015500">
    <property type="entry name" value="Peptidase_S8_subtilisin-rel"/>
</dbReference>
<dbReference type="InterPro" id="IPR036852">
    <property type="entry name" value="Peptidase_S8/S53_dom_sf"/>
</dbReference>
<organism evidence="11">
    <name type="scientific">Candidatus Fermentithermobacillus carboniphilus</name>
    <dbReference type="NCBI Taxonomy" id="3085328"/>
    <lineage>
        <taxon>Bacteria</taxon>
        <taxon>Bacillati</taxon>
        <taxon>Bacillota</taxon>
        <taxon>Candidatus Fermentithermobacillia</taxon>
        <taxon>Candidatus Fermentithermobacillales</taxon>
        <taxon>Candidatus Fermentithermobacillaceae</taxon>
        <taxon>Candidatus Fermentithermobacillus</taxon>
    </lineage>
</organism>
<dbReference type="InterPro" id="IPR013320">
    <property type="entry name" value="ConA-like_dom_sf"/>
</dbReference>
<evidence type="ECO:0000256" key="5">
    <source>
        <dbReference type="PIRSR" id="PIRSR615500-1"/>
    </source>
</evidence>
<dbReference type="GO" id="GO:0005509">
    <property type="term" value="F:calcium ion binding"/>
    <property type="evidence" value="ECO:0007669"/>
    <property type="project" value="InterPro"/>
</dbReference>
<dbReference type="PROSITE" id="PS50060">
    <property type="entry name" value="MAM_2"/>
    <property type="match status" value="1"/>
</dbReference>
<dbReference type="PROSITE" id="PS50853">
    <property type="entry name" value="FN3"/>
    <property type="match status" value="1"/>
</dbReference>
<dbReference type="PANTHER" id="PTHR43399">
    <property type="entry name" value="SUBTILISIN-RELATED"/>
    <property type="match status" value="1"/>
</dbReference>
<accession>A0AAT9LE00</accession>
<dbReference type="GO" id="GO:0006508">
    <property type="term" value="P:proteolysis"/>
    <property type="evidence" value="ECO:0007669"/>
    <property type="project" value="UniProtKB-KW"/>
</dbReference>
<dbReference type="Pfam" id="PF20773">
    <property type="entry name" value="InhA-like_MAM"/>
    <property type="match status" value="2"/>
</dbReference>
<dbReference type="Pfam" id="PF00082">
    <property type="entry name" value="Peptidase_S8"/>
    <property type="match status" value="1"/>
</dbReference>
<feature type="region of interest" description="Disordered" evidence="7">
    <location>
        <begin position="209"/>
        <end position="244"/>
    </location>
</feature>
<comment type="similarity">
    <text evidence="1 6">Belongs to the peptidase S8 family.</text>
</comment>
<feature type="domain" description="SLH" evidence="10">
    <location>
        <begin position="2085"/>
        <end position="2147"/>
    </location>
</feature>
<dbReference type="PROSITE" id="PS51892">
    <property type="entry name" value="SUBTILASE"/>
    <property type="match status" value="1"/>
</dbReference>
<dbReference type="GO" id="GO:0016020">
    <property type="term" value="C:membrane"/>
    <property type="evidence" value="ECO:0007669"/>
    <property type="project" value="InterPro"/>
</dbReference>
<dbReference type="InterPro" id="IPR033857">
    <property type="entry name" value="Bacillopeptidase_F"/>
</dbReference>
<dbReference type="InterPro" id="IPR001119">
    <property type="entry name" value="SLH_dom"/>
</dbReference>
<feature type="active site" description="Charge relay system" evidence="5 6">
    <location>
        <position position="275"/>
    </location>
</feature>
<dbReference type="Gene3D" id="2.60.40.10">
    <property type="entry name" value="Immunoglobulins"/>
    <property type="match status" value="4"/>
</dbReference>
<dbReference type="InterPro" id="IPR051048">
    <property type="entry name" value="Peptidase_S8/S53_subtilisin"/>
</dbReference>
<dbReference type="PROSITE" id="PS00138">
    <property type="entry name" value="SUBTILASE_SER"/>
    <property type="match status" value="1"/>
</dbReference>
<feature type="region of interest" description="Disordered" evidence="7">
    <location>
        <begin position="1863"/>
        <end position="1895"/>
    </location>
</feature>
<reference evidence="11" key="2">
    <citation type="journal article" date="2023" name="Biology">
        <title>Prokaryotic Life Associated with Coal-Fire Gas Vents Revealed by Metagenomics.</title>
        <authorList>
            <person name="Kadnikov V.V."/>
            <person name="Mardanov A.V."/>
            <person name="Beletsky A.V."/>
            <person name="Karnachuk O.V."/>
            <person name="Ravin N.V."/>
        </authorList>
    </citation>
    <scope>NUCLEOTIDE SEQUENCE</scope>
    <source>
        <strain evidence="11">Bu02</strain>
    </source>
</reference>
<dbReference type="SUPFAM" id="SSF52743">
    <property type="entry name" value="Subtilisin-like"/>
    <property type="match status" value="1"/>
</dbReference>
<dbReference type="InterPro" id="IPR000209">
    <property type="entry name" value="Peptidase_S8/S53_dom"/>
</dbReference>
<name>A0AAT9LE00_9FIRM</name>
<proteinExistence type="inferred from homology"/>
<keyword evidence="3 6" id="KW-0378">Hydrolase</keyword>
<feature type="compositionally biased region" description="Pro residues" evidence="7">
    <location>
        <begin position="1866"/>
        <end position="1878"/>
    </location>
</feature>
<dbReference type="Pfam" id="PF05345">
    <property type="entry name" value="He_PIG"/>
    <property type="match status" value="1"/>
</dbReference>
<dbReference type="NCBIfam" id="NF038128">
    <property type="entry name" value="choice_anch_J"/>
    <property type="match status" value="2"/>
</dbReference>
<keyword evidence="2 6" id="KW-0645">Protease</keyword>
<gene>
    <name evidence="11" type="ORF">IMF26_04175</name>
</gene>
<dbReference type="PANTHER" id="PTHR43399:SF4">
    <property type="entry name" value="CELL WALL-ASSOCIATED PROTEASE"/>
    <property type="match status" value="1"/>
</dbReference>
<dbReference type="SUPFAM" id="SSF49313">
    <property type="entry name" value="Cadherin-like"/>
    <property type="match status" value="1"/>
</dbReference>
<dbReference type="Pfam" id="PF13620">
    <property type="entry name" value="CarboxypepD_reg"/>
    <property type="match status" value="1"/>
</dbReference>
<feature type="domain" description="SLH" evidence="10">
    <location>
        <begin position="2148"/>
        <end position="2199"/>
    </location>
</feature>
<feature type="compositionally biased region" description="Polar residues" evidence="7">
    <location>
        <begin position="231"/>
        <end position="244"/>
    </location>
</feature>
<dbReference type="KEGG" id="fcz:IMF26_04175"/>
<dbReference type="InterPro" id="IPR008969">
    <property type="entry name" value="CarboxyPept-like_regulatory"/>
</dbReference>
<dbReference type="Pfam" id="PF00395">
    <property type="entry name" value="SLH"/>
    <property type="match status" value="3"/>
</dbReference>
<dbReference type="InterPro" id="IPR015919">
    <property type="entry name" value="Cadherin-like_sf"/>
</dbReference>
<dbReference type="SUPFAM" id="SSF49464">
    <property type="entry name" value="Carboxypeptidase regulatory domain-like"/>
    <property type="match status" value="2"/>
</dbReference>
<dbReference type="Gene3D" id="3.40.50.200">
    <property type="entry name" value="Peptidase S8/S53 domain"/>
    <property type="match status" value="1"/>
</dbReference>
<evidence type="ECO:0000259" key="10">
    <source>
        <dbReference type="PROSITE" id="PS51272"/>
    </source>
</evidence>
<evidence type="ECO:0000256" key="7">
    <source>
        <dbReference type="SAM" id="MobiDB-lite"/>
    </source>
</evidence>
<dbReference type="GO" id="GO:0004252">
    <property type="term" value="F:serine-type endopeptidase activity"/>
    <property type="evidence" value="ECO:0007669"/>
    <property type="project" value="UniProtKB-UniRule"/>
</dbReference>
<dbReference type="InterPro" id="IPR003961">
    <property type="entry name" value="FN3_dom"/>
</dbReference>
<feature type="domain" description="MAM" evidence="8">
    <location>
        <begin position="691"/>
        <end position="841"/>
    </location>
</feature>
<feature type="active site" description="Charge relay system" evidence="5 6">
    <location>
        <position position="497"/>
    </location>
</feature>
<dbReference type="InterPro" id="IPR023828">
    <property type="entry name" value="Peptidase_S8_Ser-AS"/>
</dbReference>
<feature type="domain" description="Fibronectin type-III" evidence="9">
    <location>
        <begin position="851"/>
        <end position="948"/>
    </location>
</feature>
<reference evidence="11" key="1">
    <citation type="submission" date="2020-10" db="EMBL/GenBank/DDBJ databases">
        <authorList>
            <person name="Kadnikov V."/>
            <person name="Beletsky A.V."/>
            <person name="Mardanov A.V."/>
            <person name="Karnachuk O.V."/>
            <person name="Ravin N.V."/>
        </authorList>
    </citation>
    <scope>NUCLEOTIDE SEQUENCE</scope>
    <source>
        <strain evidence="11">Bu02</strain>
    </source>
</reference>
<feature type="active site" description="Charge relay system" evidence="5 6">
    <location>
        <position position="323"/>
    </location>
</feature>
<evidence type="ECO:0000256" key="4">
    <source>
        <dbReference type="ARBA" id="ARBA00022825"/>
    </source>
</evidence>
<feature type="region of interest" description="Disordered" evidence="7">
    <location>
        <begin position="1121"/>
        <end position="1155"/>
    </location>
</feature>
<protein>
    <submittedName>
        <fullName evidence="11">S8 family serine peptidase</fullName>
    </submittedName>
</protein>
<dbReference type="Gene3D" id="2.60.120.200">
    <property type="match status" value="2"/>
</dbReference>
<feature type="domain" description="SLH" evidence="10">
    <location>
        <begin position="2025"/>
        <end position="2084"/>
    </location>
</feature>